<comment type="caution">
    <text evidence="1">The sequence shown here is derived from an EMBL/GenBank/DDBJ whole genome shotgun (WGS) entry which is preliminary data.</text>
</comment>
<dbReference type="EMBL" id="AMXE01000055">
    <property type="protein sequence ID" value="ENO86399.1"/>
    <property type="molecule type" value="Genomic_DNA"/>
</dbReference>
<evidence type="ECO:0000313" key="2">
    <source>
        <dbReference type="Proteomes" id="UP000013232"/>
    </source>
</evidence>
<organism evidence="1 2">
    <name type="scientific">Thauera linaloolentis (strain DSM 12138 / JCM 21573 / CCUG 41526 / CIP 105981 / IAM 15112 / NBRC 102519 / 47Lol)</name>
    <dbReference type="NCBI Taxonomy" id="1123367"/>
    <lineage>
        <taxon>Bacteria</taxon>
        <taxon>Pseudomonadati</taxon>
        <taxon>Pseudomonadota</taxon>
        <taxon>Betaproteobacteria</taxon>
        <taxon>Rhodocyclales</taxon>
        <taxon>Zoogloeaceae</taxon>
        <taxon>Thauera</taxon>
    </lineage>
</organism>
<dbReference type="Proteomes" id="UP000013232">
    <property type="component" value="Unassembled WGS sequence"/>
</dbReference>
<dbReference type="AlphaFoldDB" id="N6Z2Q1"/>
<dbReference type="STRING" id="1123367.GCA_000621305_02227"/>
<gene>
    <name evidence="1" type="ORF">C666_13285</name>
</gene>
<dbReference type="eggNOG" id="COG1999">
    <property type="taxonomic scope" value="Bacteria"/>
</dbReference>
<name>N6Z2Q1_THAL4</name>
<evidence type="ECO:0008006" key="3">
    <source>
        <dbReference type="Google" id="ProtNLM"/>
    </source>
</evidence>
<reference evidence="1 2" key="1">
    <citation type="submission" date="2012-09" db="EMBL/GenBank/DDBJ databases">
        <title>Draft Genome Sequences of 6 Strains from Genus Thauera.</title>
        <authorList>
            <person name="Liu B."/>
            <person name="Shapleigh J.P."/>
            <person name="Frostegard A.H."/>
        </authorList>
    </citation>
    <scope>NUCLEOTIDE SEQUENCE [LARGE SCALE GENOMIC DNA]</scope>
    <source>
        <strain evidence="2">47Lol / DSM 12138</strain>
    </source>
</reference>
<proteinExistence type="predicted"/>
<protein>
    <recommendedName>
        <fullName evidence="3">Transmembrane protein</fullName>
    </recommendedName>
</protein>
<evidence type="ECO:0000313" key="1">
    <source>
        <dbReference type="EMBL" id="ENO86399.1"/>
    </source>
</evidence>
<keyword evidence="2" id="KW-1185">Reference proteome</keyword>
<sequence length="192" mass="20380">MLLALVCILPVAASYLMFYVWQPQGRVNNGTLFEPVPLPDTVLAGIGDQPALGRGGLQGHWTLLLAAPSICDSACARALYVSRQARIAQAREMERVARVWLVTDAGKPAAGQLPGPSAADALHVVRADAAWLAALPQPASGSLAGAVYLVDPLGNVMMRFDDRLDVTEAARALTKDLQRLLKYSALGRGGRP</sequence>
<accession>N6Z2Q1</accession>